<dbReference type="Gene3D" id="3.30.1330.60">
    <property type="entry name" value="OmpA-like domain"/>
    <property type="match status" value="1"/>
</dbReference>
<comment type="caution">
    <text evidence="7">The sequence shown here is derived from an EMBL/GenBank/DDBJ whole genome shotgun (WGS) entry which is preliminary data.</text>
</comment>
<dbReference type="SUPFAM" id="SSF103088">
    <property type="entry name" value="OmpA-like"/>
    <property type="match status" value="1"/>
</dbReference>
<dbReference type="InterPro" id="IPR006664">
    <property type="entry name" value="OMP_bac"/>
</dbReference>
<keyword evidence="3" id="KW-0998">Cell outer membrane</keyword>
<proteinExistence type="predicted"/>
<dbReference type="PANTHER" id="PTHR30329">
    <property type="entry name" value="STATOR ELEMENT OF FLAGELLAR MOTOR COMPLEX"/>
    <property type="match status" value="1"/>
</dbReference>
<dbReference type="RefSeq" id="WP_320506922.1">
    <property type="nucleotide sequence ID" value="NZ_JAXCLW010000001.1"/>
</dbReference>
<dbReference type="InterPro" id="IPR006665">
    <property type="entry name" value="OmpA-like"/>
</dbReference>
<feature type="domain" description="OmpA-like" evidence="6">
    <location>
        <begin position="122"/>
        <end position="237"/>
    </location>
</feature>
<sequence length="243" mass="26655">MNRHFKLALLGSCLLAVAACAGPNREPDLTNIQTNVDKTREGDFGQFLYNLVEAENKAQQADDIKADIDSAAPYLYTDLPLRQKGVRLAEEAAEHRRKAEEAFNRILDPIRARLAYLESLHVPQSVGPQKVSLYFDTGSSRIRAEDKAKLEEAANFLSQYPIAHVQIDGYTDTQGSAGANKALARRRASAVAEAFKKLGVPLSTNTKIVAVGEQPGAPENTKDQENRRVDLLVAPHGTYNKGQ</sequence>
<dbReference type="PRINTS" id="PR01021">
    <property type="entry name" value="OMPADOMAIN"/>
</dbReference>
<dbReference type="InterPro" id="IPR050330">
    <property type="entry name" value="Bact_OuterMem_StrucFunc"/>
</dbReference>
<keyword evidence="2 4" id="KW-0472">Membrane</keyword>
<dbReference type="PROSITE" id="PS51257">
    <property type="entry name" value="PROKAR_LIPOPROTEIN"/>
    <property type="match status" value="1"/>
</dbReference>
<gene>
    <name evidence="7" type="ORF">SMD27_03425</name>
</gene>
<feature type="chain" id="PRO_5047416096" evidence="5">
    <location>
        <begin position="22"/>
        <end position="243"/>
    </location>
</feature>
<dbReference type="CDD" id="cd07185">
    <property type="entry name" value="OmpA_C-like"/>
    <property type="match status" value="1"/>
</dbReference>
<evidence type="ECO:0000256" key="2">
    <source>
        <dbReference type="ARBA" id="ARBA00023136"/>
    </source>
</evidence>
<organism evidence="7 8">
    <name type="scientific">Dongia soli</name>
    <dbReference type="NCBI Taxonomy" id="600628"/>
    <lineage>
        <taxon>Bacteria</taxon>
        <taxon>Pseudomonadati</taxon>
        <taxon>Pseudomonadota</taxon>
        <taxon>Alphaproteobacteria</taxon>
        <taxon>Rhodospirillales</taxon>
        <taxon>Dongiaceae</taxon>
        <taxon>Dongia</taxon>
    </lineage>
</organism>
<keyword evidence="5" id="KW-0732">Signal</keyword>
<evidence type="ECO:0000313" key="7">
    <source>
        <dbReference type="EMBL" id="MDY0881880.1"/>
    </source>
</evidence>
<reference evidence="7 8" key="1">
    <citation type="journal article" date="2016" name="Antonie Van Leeuwenhoek">
        <title>Dongia soli sp. nov., isolated from soil from Dokdo, Korea.</title>
        <authorList>
            <person name="Kim D.U."/>
            <person name="Lee H."/>
            <person name="Kim H."/>
            <person name="Kim S.G."/>
            <person name="Ka J.O."/>
        </authorList>
    </citation>
    <scope>NUCLEOTIDE SEQUENCE [LARGE SCALE GENOMIC DNA]</scope>
    <source>
        <strain evidence="7 8">D78</strain>
    </source>
</reference>
<feature type="signal peptide" evidence="5">
    <location>
        <begin position="1"/>
        <end position="21"/>
    </location>
</feature>
<evidence type="ECO:0000256" key="3">
    <source>
        <dbReference type="ARBA" id="ARBA00023237"/>
    </source>
</evidence>
<dbReference type="InterPro" id="IPR036737">
    <property type="entry name" value="OmpA-like_sf"/>
</dbReference>
<comment type="subcellular location">
    <subcellularLocation>
        <location evidence="1">Cell outer membrane</location>
    </subcellularLocation>
</comment>
<accession>A0ABU5E6H8</accession>
<name>A0ABU5E6H8_9PROT</name>
<evidence type="ECO:0000256" key="1">
    <source>
        <dbReference type="ARBA" id="ARBA00004442"/>
    </source>
</evidence>
<dbReference type="Proteomes" id="UP001279642">
    <property type="component" value="Unassembled WGS sequence"/>
</dbReference>
<evidence type="ECO:0000259" key="6">
    <source>
        <dbReference type="PROSITE" id="PS51123"/>
    </source>
</evidence>
<evidence type="ECO:0000313" key="8">
    <source>
        <dbReference type="Proteomes" id="UP001279642"/>
    </source>
</evidence>
<dbReference type="Pfam" id="PF00691">
    <property type="entry name" value="OmpA"/>
    <property type="match status" value="1"/>
</dbReference>
<evidence type="ECO:0000256" key="5">
    <source>
        <dbReference type="SAM" id="SignalP"/>
    </source>
</evidence>
<dbReference type="EMBL" id="JAXCLW010000001">
    <property type="protein sequence ID" value="MDY0881880.1"/>
    <property type="molecule type" value="Genomic_DNA"/>
</dbReference>
<dbReference type="PROSITE" id="PS51123">
    <property type="entry name" value="OMPA_2"/>
    <property type="match status" value="1"/>
</dbReference>
<dbReference type="PANTHER" id="PTHR30329:SF21">
    <property type="entry name" value="LIPOPROTEIN YIAD-RELATED"/>
    <property type="match status" value="1"/>
</dbReference>
<protein>
    <submittedName>
        <fullName evidence="7">OmpA family protein</fullName>
    </submittedName>
</protein>
<keyword evidence="8" id="KW-1185">Reference proteome</keyword>
<evidence type="ECO:0000256" key="4">
    <source>
        <dbReference type="PROSITE-ProRule" id="PRU00473"/>
    </source>
</evidence>